<feature type="compositionally biased region" description="Basic residues" evidence="2">
    <location>
        <begin position="614"/>
        <end position="629"/>
    </location>
</feature>
<dbReference type="InterPro" id="IPR015919">
    <property type="entry name" value="Cadherin-like_sf"/>
</dbReference>
<feature type="domain" description="Dystroglycan-type cadherin-like" evidence="5">
    <location>
        <begin position="134"/>
        <end position="228"/>
    </location>
</feature>
<dbReference type="OrthoDB" id="41532at2759"/>
<dbReference type="EMBL" id="KV441551">
    <property type="protein sequence ID" value="OAG07490.1"/>
    <property type="molecule type" value="Genomic_DNA"/>
</dbReference>
<keyword evidence="7" id="KW-1185">Reference proteome</keyword>
<feature type="region of interest" description="Disordered" evidence="2">
    <location>
        <begin position="988"/>
        <end position="1146"/>
    </location>
</feature>
<dbReference type="SUPFAM" id="SSF49313">
    <property type="entry name" value="Cadherin-like"/>
    <property type="match status" value="4"/>
</dbReference>
<feature type="region of interest" description="Disordered" evidence="2">
    <location>
        <begin position="883"/>
        <end position="910"/>
    </location>
</feature>
<feature type="region of interest" description="Disordered" evidence="2">
    <location>
        <begin position="477"/>
        <end position="496"/>
    </location>
</feature>
<dbReference type="STRING" id="1460663.A0A177CKW3"/>
<feature type="compositionally biased region" description="Polar residues" evidence="2">
    <location>
        <begin position="413"/>
        <end position="423"/>
    </location>
</feature>
<feature type="compositionally biased region" description="Basic residues" evidence="2">
    <location>
        <begin position="1065"/>
        <end position="1076"/>
    </location>
</feature>
<dbReference type="PROSITE" id="PS00306">
    <property type="entry name" value="CASEIN_ALPHA_BETA"/>
    <property type="match status" value="1"/>
</dbReference>
<dbReference type="GeneID" id="28770535"/>
<gene>
    <name evidence="6" type="ORF">CC84DRAFT_657975</name>
</gene>
<evidence type="ECO:0000256" key="2">
    <source>
        <dbReference type="SAM" id="MobiDB-lite"/>
    </source>
</evidence>
<feature type="region of interest" description="Disordered" evidence="2">
    <location>
        <begin position="753"/>
        <end position="862"/>
    </location>
</feature>
<dbReference type="InterPro" id="IPR006644">
    <property type="entry name" value="Cadg"/>
</dbReference>
<dbReference type="InterPro" id="IPR013783">
    <property type="entry name" value="Ig-like_fold"/>
</dbReference>
<feature type="region of interest" description="Disordered" evidence="2">
    <location>
        <begin position="596"/>
        <end position="700"/>
    </location>
</feature>
<dbReference type="InterPro" id="IPR031305">
    <property type="entry name" value="Casein_CS"/>
</dbReference>
<feature type="chain" id="PRO_5011977766" description="Dystroglycan-type cadherin-like domain-containing protein" evidence="4">
    <location>
        <begin position="16"/>
        <end position="1295"/>
    </location>
</feature>
<evidence type="ECO:0000313" key="6">
    <source>
        <dbReference type="EMBL" id="OAG07490.1"/>
    </source>
</evidence>
<dbReference type="Gene3D" id="2.60.40.10">
    <property type="entry name" value="Immunoglobulins"/>
    <property type="match status" value="4"/>
</dbReference>
<evidence type="ECO:0000259" key="5">
    <source>
        <dbReference type="SMART" id="SM00736"/>
    </source>
</evidence>
<feature type="domain" description="Dystroglycan-type cadherin-like" evidence="5">
    <location>
        <begin position="321"/>
        <end position="416"/>
    </location>
</feature>
<feature type="compositionally biased region" description="Basic and acidic residues" evidence="2">
    <location>
        <begin position="925"/>
        <end position="937"/>
    </location>
</feature>
<feature type="transmembrane region" description="Helical" evidence="3">
    <location>
        <begin position="447"/>
        <end position="467"/>
    </location>
</feature>
<evidence type="ECO:0000313" key="7">
    <source>
        <dbReference type="Proteomes" id="UP000077069"/>
    </source>
</evidence>
<feature type="region of interest" description="Disordered" evidence="2">
    <location>
        <begin position="925"/>
        <end position="976"/>
    </location>
</feature>
<feature type="compositionally biased region" description="Polar residues" evidence="2">
    <location>
        <begin position="1000"/>
        <end position="1012"/>
    </location>
</feature>
<protein>
    <recommendedName>
        <fullName evidence="5">Dystroglycan-type cadherin-like domain-containing protein</fullName>
    </recommendedName>
</protein>
<keyword evidence="1 4" id="KW-0732">Signal</keyword>
<name>A0A177CKW3_9PLEO</name>
<keyword evidence="3" id="KW-1133">Transmembrane helix</keyword>
<dbReference type="GO" id="GO:0005509">
    <property type="term" value="F:calcium ion binding"/>
    <property type="evidence" value="ECO:0007669"/>
    <property type="project" value="InterPro"/>
</dbReference>
<keyword evidence="3" id="KW-0472">Membrane</keyword>
<feature type="compositionally biased region" description="Basic and acidic residues" evidence="2">
    <location>
        <begin position="602"/>
        <end position="613"/>
    </location>
</feature>
<dbReference type="Proteomes" id="UP000077069">
    <property type="component" value="Unassembled WGS sequence"/>
</dbReference>
<feature type="compositionally biased region" description="Polar residues" evidence="2">
    <location>
        <begin position="632"/>
        <end position="662"/>
    </location>
</feature>
<feature type="compositionally biased region" description="Polar residues" evidence="2">
    <location>
        <begin position="1035"/>
        <end position="1051"/>
    </location>
</feature>
<dbReference type="RefSeq" id="XP_018037855.1">
    <property type="nucleotide sequence ID" value="XM_018187049.1"/>
</dbReference>
<proteinExistence type="predicted"/>
<dbReference type="Pfam" id="PF05345">
    <property type="entry name" value="He_PIG"/>
    <property type="match status" value="3"/>
</dbReference>
<feature type="region of interest" description="Disordered" evidence="2">
    <location>
        <begin position="411"/>
        <end position="442"/>
    </location>
</feature>
<organism evidence="6 7">
    <name type="scientific">Paraphaeosphaeria sporulosa</name>
    <dbReference type="NCBI Taxonomy" id="1460663"/>
    <lineage>
        <taxon>Eukaryota</taxon>
        <taxon>Fungi</taxon>
        <taxon>Dikarya</taxon>
        <taxon>Ascomycota</taxon>
        <taxon>Pezizomycotina</taxon>
        <taxon>Dothideomycetes</taxon>
        <taxon>Pleosporomycetidae</taxon>
        <taxon>Pleosporales</taxon>
        <taxon>Massarineae</taxon>
        <taxon>Didymosphaeriaceae</taxon>
        <taxon>Paraphaeosphaeria</taxon>
    </lineage>
</organism>
<reference evidence="6 7" key="1">
    <citation type="submission" date="2016-05" db="EMBL/GenBank/DDBJ databases">
        <title>Comparative analysis of secretome profiles of manganese(II)-oxidizing ascomycete fungi.</title>
        <authorList>
            <consortium name="DOE Joint Genome Institute"/>
            <person name="Zeiner C.A."/>
            <person name="Purvine S.O."/>
            <person name="Zink E.M."/>
            <person name="Wu S."/>
            <person name="Pasa-Tolic L."/>
            <person name="Chaput D.L."/>
            <person name="Haridas S."/>
            <person name="Grigoriev I.V."/>
            <person name="Santelli C.M."/>
            <person name="Hansel C.M."/>
        </authorList>
    </citation>
    <scope>NUCLEOTIDE SEQUENCE [LARGE SCALE GENOMIC DNA]</scope>
    <source>
        <strain evidence="6 7">AP3s5-JAC2a</strain>
    </source>
</reference>
<feature type="compositionally biased region" description="Basic residues" evidence="2">
    <location>
        <begin position="1024"/>
        <end position="1034"/>
    </location>
</feature>
<feature type="compositionally biased region" description="Basic residues" evidence="2">
    <location>
        <begin position="804"/>
        <end position="816"/>
    </location>
</feature>
<sequence length="1295" mass="141134">MQLVAILCLLATAVATSPEINFPLYLQLPPVARVGKAYNFQFAATTFQPNPDQLVYSIAGGPSWLHIHSENRTLWGTPEAKDAGTATFTIVAAGEAGSVANLDTRLPVKKDDGPKASGSILQALSKLGQLSGPRNITLLPSKSFDFVLDQDVFESDGKKLSYYATLADHTPLPSWISFDAKELRFTGTTPSTSSPQNFDILLVVSDTPGFADASTPFTLVINNHLLLFRPVAQTVNVTKGQDVDLKGLKSMLYLDDAPIRDDDIQSASADLPKWLSFDNHSFEISGTPPSGLMSQDISVTVQGKSGVSAEQIIHLAFTSELFIGEIGHLNITPGVYFDQQVPRSILSSDNETVSMDFGRLNKWLRFDADNLIVSGILPETTVAGTVEGSLIATSSDGKTKDTQTFQIEVVATEANNPNKSLNSDTKDNKPATDTDADDGSSKKRTGIIVGAVLSSLFAAAILVLLFLSFCRRRKNNQPGYINPGAPRSPTKKDISRPIPIAGVGEIERAEYDDLEKGKLDGSPPRFLERPPQLHLLPLPLVRRGVYAHSRETSLNDRDDNLVTKLHESFNFKAENEPIHHPADSMKIPTDILRRKSAGSPDLQRKGTHDASQDKHKKKRRSSGKRRSTRQSHAQSASRGTNASAAQRTMSSSSHTTALSTVPSAFPQPSKARRTTQFTTPHEKRQSIRPVVPSPYESPERVERLLDRRTIDEKRHSYIRKRASAQQSPLFAGSRVSSSNYNTPPGFIADPGMANKSPLKPISPNIVKPSDTVRGSDNDLPASLRIRKPADTPSPATTHFDLSKSLRKNRPTHGFGRRHTDAPSSSKSSDADEPPPRSALRPGTAVYQPTGMNSQSSAQASLRGPMIRDTLNKTLGEQVFKDAELSESNYSSEEEDIADAEHRHTLKPSNSVRNWIGPLKIDKIEEKGERDTKRDSRCSSKRNSKRNSTNTSKALKRASERDPTPFYRPDPLEHGGKENLSASLYTLADNSPAKLPPAEEQLTQNQSRTSTSPIRPRASTGHQTYSHRPKVRSRNFSRTITRSPSVRTSTASAHAMPRVPSPDQRHSRKSLHSRSRSRGGVQRPKMHSRSRTQSGAYPRWADIRASLAASERSHSSSGAGIGAPRARRSTVESSATERDGAGNVVGYGEDEAPVVEELRRESIGVGTSARNSRLVHLHSSPFYHAKRDRDTAVLAPSTPRPAAGVGLGLSLLGGGHVEEDATPGPESAVKRVGVARESSVEEGSPEMLRVVEGKGKRPISVEVDEEAQRRKGLGSLKAAWGRGSSIWKSRESKAFL</sequence>
<feature type="signal peptide" evidence="4">
    <location>
        <begin position="1"/>
        <end position="15"/>
    </location>
</feature>
<evidence type="ECO:0000256" key="3">
    <source>
        <dbReference type="SAM" id="Phobius"/>
    </source>
</evidence>
<feature type="compositionally biased region" description="Low complexity" evidence="2">
    <location>
        <begin position="1104"/>
        <end position="1117"/>
    </location>
</feature>
<feature type="compositionally biased region" description="Polar residues" evidence="2">
    <location>
        <begin position="849"/>
        <end position="859"/>
    </location>
</feature>
<dbReference type="GO" id="GO:0016020">
    <property type="term" value="C:membrane"/>
    <property type="evidence" value="ECO:0007669"/>
    <property type="project" value="InterPro"/>
</dbReference>
<accession>A0A177CKW3</accession>
<dbReference type="InParanoid" id="A0A177CKW3"/>
<evidence type="ECO:0000256" key="4">
    <source>
        <dbReference type="SAM" id="SignalP"/>
    </source>
</evidence>
<dbReference type="SMART" id="SM00736">
    <property type="entry name" value="CADG"/>
    <property type="match status" value="2"/>
</dbReference>
<evidence type="ECO:0000256" key="1">
    <source>
        <dbReference type="ARBA" id="ARBA00022729"/>
    </source>
</evidence>
<keyword evidence="3" id="KW-0812">Transmembrane</keyword>